<evidence type="ECO:0000313" key="1">
    <source>
        <dbReference type="EMBL" id="CAD7249444.1"/>
    </source>
</evidence>
<organism evidence="1">
    <name type="scientific">Darwinula stevensoni</name>
    <dbReference type="NCBI Taxonomy" id="69355"/>
    <lineage>
        <taxon>Eukaryota</taxon>
        <taxon>Metazoa</taxon>
        <taxon>Ecdysozoa</taxon>
        <taxon>Arthropoda</taxon>
        <taxon>Crustacea</taxon>
        <taxon>Oligostraca</taxon>
        <taxon>Ostracoda</taxon>
        <taxon>Podocopa</taxon>
        <taxon>Podocopida</taxon>
        <taxon>Darwinulocopina</taxon>
        <taxon>Darwinuloidea</taxon>
        <taxon>Darwinulidae</taxon>
        <taxon>Darwinula</taxon>
    </lineage>
</organism>
<gene>
    <name evidence="1" type="ORF">DSTB1V02_LOCUS9241</name>
</gene>
<sequence>MLLGDWMLVNPIHQLEEILPEYYLEMDNPDRNPGTSLDEDIEKLFEIPEYQRFPFSATATSPSELSHLTSKQHEERIPVHDEDVVWNLTLDQKNVLMGPVSHICTMTTLKGTAFWLELWHV</sequence>
<proteinExistence type="predicted"/>
<dbReference type="AlphaFoldDB" id="A0A7R9A8P3"/>
<dbReference type="EMBL" id="LR901813">
    <property type="protein sequence ID" value="CAD7249444.1"/>
    <property type="molecule type" value="Genomic_DNA"/>
</dbReference>
<reference evidence="1" key="1">
    <citation type="submission" date="2020-11" db="EMBL/GenBank/DDBJ databases">
        <authorList>
            <person name="Tran Van P."/>
        </authorList>
    </citation>
    <scope>NUCLEOTIDE SEQUENCE</scope>
</reference>
<accession>A0A7R9A8P3</accession>
<name>A0A7R9A8P3_9CRUS</name>
<protein>
    <submittedName>
        <fullName evidence="1">Uncharacterized protein</fullName>
    </submittedName>
</protein>
<dbReference type="EMBL" id="CAJPEV010002296">
    <property type="protein sequence ID" value="CAG0896436.1"/>
    <property type="molecule type" value="Genomic_DNA"/>
</dbReference>
<dbReference type="Proteomes" id="UP000677054">
    <property type="component" value="Unassembled WGS sequence"/>
</dbReference>
<keyword evidence="2" id="KW-1185">Reference proteome</keyword>
<evidence type="ECO:0000313" key="2">
    <source>
        <dbReference type="Proteomes" id="UP000677054"/>
    </source>
</evidence>